<evidence type="ECO:0000256" key="6">
    <source>
        <dbReference type="SAM" id="MobiDB-lite"/>
    </source>
</evidence>
<dbReference type="GO" id="GO:0008270">
    <property type="term" value="F:zinc ion binding"/>
    <property type="evidence" value="ECO:0007669"/>
    <property type="project" value="UniProtKB-KW"/>
</dbReference>
<reference evidence="8" key="1">
    <citation type="submission" date="2022-08" db="EMBL/GenBank/DDBJ databases">
        <authorList>
            <consortium name="DOE Joint Genome Institute"/>
            <person name="Min B."/>
            <person name="Riley R."/>
            <person name="Sierra-Patev S."/>
            <person name="Naranjo-Ortiz M."/>
            <person name="Looney B."/>
            <person name="Konkel Z."/>
            <person name="Slot J.C."/>
            <person name="Sakamoto Y."/>
            <person name="Steenwyk J.L."/>
            <person name="Rokas A."/>
            <person name="Carro J."/>
            <person name="Camarero S."/>
            <person name="Ferreira P."/>
            <person name="Molpeceres G."/>
            <person name="Ruiz-Duenas F.J."/>
            <person name="Serrano A."/>
            <person name="Henrissat B."/>
            <person name="Drula E."/>
            <person name="Hughes K.W."/>
            <person name="Mata J.L."/>
            <person name="Ishikawa N.K."/>
            <person name="Vargas-Isla R."/>
            <person name="Ushijima S."/>
            <person name="Smith C.A."/>
            <person name="Ahrendt S."/>
            <person name="Andreopoulos W."/>
            <person name="He G."/>
            <person name="Labutti K."/>
            <person name="Lipzen A."/>
            <person name="Ng V."/>
            <person name="Sandor L."/>
            <person name="Barry K."/>
            <person name="Martinez A.T."/>
            <person name="Xiao Y."/>
            <person name="Gibbons J.G."/>
            <person name="Terashima K."/>
            <person name="Hibbett D.S."/>
            <person name="Grigoriev I.V."/>
        </authorList>
    </citation>
    <scope>NUCLEOTIDE SEQUENCE</scope>
    <source>
        <strain evidence="8">TFB7829</strain>
    </source>
</reference>
<comment type="caution">
    <text evidence="8">The sequence shown here is derived from an EMBL/GenBank/DDBJ whole genome shotgun (WGS) entry which is preliminary data.</text>
</comment>
<feature type="domain" description="C2H2-type" evidence="7">
    <location>
        <begin position="19"/>
        <end position="46"/>
    </location>
</feature>
<evidence type="ECO:0000256" key="5">
    <source>
        <dbReference type="PROSITE-ProRule" id="PRU00042"/>
    </source>
</evidence>
<dbReference type="SUPFAM" id="SSF57667">
    <property type="entry name" value="beta-beta-alpha zinc fingers"/>
    <property type="match status" value="1"/>
</dbReference>
<evidence type="ECO:0000313" key="9">
    <source>
        <dbReference type="Proteomes" id="UP001163850"/>
    </source>
</evidence>
<dbReference type="InterPro" id="IPR036236">
    <property type="entry name" value="Znf_C2H2_sf"/>
</dbReference>
<dbReference type="Gene3D" id="3.30.160.60">
    <property type="entry name" value="Classic Zinc Finger"/>
    <property type="match status" value="2"/>
</dbReference>
<feature type="region of interest" description="Disordered" evidence="6">
    <location>
        <begin position="94"/>
        <end position="120"/>
    </location>
</feature>
<dbReference type="Pfam" id="PF00096">
    <property type="entry name" value="zf-C2H2"/>
    <property type="match status" value="1"/>
</dbReference>
<evidence type="ECO:0000313" key="8">
    <source>
        <dbReference type="EMBL" id="KAJ3988661.1"/>
    </source>
</evidence>
<name>A0AA38UXP3_9AGAR</name>
<keyword evidence="4" id="KW-0862">Zinc</keyword>
<dbReference type="AlphaFoldDB" id="A0AA38UXP3"/>
<dbReference type="PROSITE" id="PS50157">
    <property type="entry name" value="ZINC_FINGER_C2H2_2"/>
    <property type="match status" value="2"/>
</dbReference>
<sequence length="278" mass="30385">MARTRKPVFKPDGTLKDPAVCDLCGTKVARKGDLPRHMRSHLSAEEKFSKSYACPYDGCTYRSLQKGNVDTHIRTHTKEKIKCPTCDFDTPDPGSLTRHRKRRHEYVPEPRKPRNPGNGLPADCAQPQIIIETPSTYSCSASASPSHSASVAAECSLDSTGVYDSDATTLTTSSPLSYELALPDALNTGYESDATQSTATFSAFSHESDPISAEYDCDVTNAMPTTVPTAYTLVNPSPVINTPCMGVSSEPPRKLRHTPLGLQDILSDESRVYWGRRL</sequence>
<evidence type="ECO:0000259" key="7">
    <source>
        <dbReference type="PROSITE" id="PS50157"/>
    </source>
</evidence>
<gene>
    <name evidence="8" type="ORF">F5890DRAFT_349521</name>
</gene>
<keyword evidence="3 5" id="KW-0863">Zinc-finger</keyword>
<dbReference type="Proteomes" id="UP001163850">
    <property type="component" value="Unassembled WGS sequence"/>
</dbReference>
<proteinExistence type="predicted"/>
<dbReference type="PROSITE" id="PS00028">
    <property type="entry name" value="ZINC_FINGER_C2H2_1"/>
    <property type="match status" value="1"/>
</dbReference>
<dbReference type="SMART" id="SM00355">
    <property type="entry name" value="ZnF_C2H2"/>
    <property type="match status" value="3"/>
</dbReference>
<protein>
    <recommendedName>
        <fullName evidence="7">C2H2-type domain-containing protein</fullName>
    </recommendedName>
</protein>
<evidence type="ECO:0000256" key="1">
    <source>
        <dbReference type="ARBA" id="ARBA00022723"/>
    </source>
</evidence>
<dbReference type="EMBL" id="MU801906">
    <property type="protein sequence ID" value="KAJ3988661.1"/>
    <property type="molecule type" value="Genomic_DNA"/>
</dbReference>
<dbReference type="PANTHER" id="PTHR24379">
    <property type="entry name" value="KRAB AND ZINC FINGER DOMAIN-CONTAINING"/>
    <property type="match status" value="1"/>
</dbReference>
<accession>A0AA38UXP3</accession>
<keyword evidence="2" id="KW-0677">Repeat</keyword>
<feature type="domain" description="C2H2-type" evidence="7">
    <location>
        <begin position="52"/>
        <end position="81"/>
    </location>
</feature>
<keyword evidence="1" id="KW-0479">Metal-binding</keyword>
<evidence type="ECO:0000256" key="2">
    <source>
        <dbReference type="ARBA" id="ARBA00022737"/>
    </source>
</evidence>
<evidence type="ECO:0000256" key="4">
    <source>
        <dbReference type="ARBA" id="ARBA00022833"/>
    </source>
</evidence>
<organism evidence="8 9">
    <name type="scientific">Lentinula detonsa</name>
    <dbReference type="NCBI Taxonomy" id="2804962"/>
    <lineage>
        <taxon>Eukaryota</taxon>
        <taxon>Fungi</taxon>
        <taxon>Dikarya</taxon>
        <taxon>Basidiomycota</taxon>
        <taxon>Agaricomycotina</taxon>
        <taxon>Agaricomycetes</taxon>
        <taxon>Agaricomycetidae</taxon>
        <taxon>Agaricales</taxon>
        <taxon>Marasmiineae</taxon>
        <taxon>Omphalotaceae</taxon>
        <taxon>Lentinula</taxon>
    </lineage>
</organism>
<dbReference type="InterPro" id="IPR013087">
    <property type="entry name" value="Znf_C2H2_type"/>
</dbReference>
<dbReference type="PANTHER" id="PTHR24379:SF121">
    <property type="entry name" value="C2H2-TYPE DOMAIN-CONTAINING PROTEIN"/>
    <property type="match status" value="1"/>
</dbReference>
<evidence type="ECO:0000256" key="3">
    <source>
        <dbReference type="ARBA" id="ARBA00022771"/>
    </source>
</evidence>